<comment type="caution">
    <text evidence="7">The sequence shown here is derived from an EMBL/GenBank/DDBJ whole genome shotgun (WGS) entry which is preliminary data.</text>
</comment>
<dbReference type="SUPFAM" id="SSF57850">
    <property type="entry name" value="RING/U-box"/>
    <property type="match status" value="1"/>
</dbReference>
<dbReference type="InterPro" id="IPR001841">
    <property type="entry name" value="Znf_RING"/>
</dbReference>
<dbReference type="Proteomes" id="UP001190926">
    <property type="component" value="Unassembled WGS sequence"/>
</dbReference>
<organism evidence="7 8">
    <name type="scientific">Perilla frutescens var. hirtella</name>
    <name type="common">Perilla citriodora</name>
    <name type="synonym">Perilla setoyensis</name>
    <dbReference type="NCBI Taxonomy" id="608512"/>
    <lineage>
        <taxon>Eukaryota</taxon>
        <taxon>Viridiplantae</taxon>
        <taxon>Streptophyta</taxon>
        <taxon>Embryophyta</taxon>
        <taxon>Tracheophyta</taxon>
        <taxon>Spermatophyta</taxon>
        <taxon>Magnoliopsida</taxon>
        <taxon>eudicotyledons</taxon>
        <taxon>Gunneridae</taxon>
        <taxon>Pentapetalae</taxon>
        <taxon>asterids</taxon>
        <taxon>lamiids</taxon>
        <taxon>Lamiales</taxon>
        <taxon>Lamiaceae</taxon>
        <taxon>Nepetoideae</taxon>
        <taxon>Elsholtzieae</taxon>
        <taxon>Perilla</taxon>
    </lineage>
</organism>
<dbReference type="Pfam" id="PF13639">
    <property type="entry name" value="zf-RING_2"/>
    <property type="match status" value="1"/>
</dbReference>
<dbReference type="PANTHER" id="PTHR47662:SF2">
    <property type="entry name" value="RING-H2 FINGER PROTEIN ATL57-LIKE"/>
    <property type="match status" value="1"/>
</dbReference>
<dbReference type="PANTHER" id="PTHR47662">
    <property type="entry name" value="RING-TYPE DOMAIN-CONTAINING PROTEIN"/>
    <property type="match status" value="1"/>
</dbReference>
<feature type="transmembrane region" description="Helical" evidence="5">
    <location>
        <begin position="14"/>
        <end position="38"/>
    </location>
</feature>
<evidence type="ECO:0000256" key="3">
    <source>
        <dbReference type="ARBA" id="ARBA00022833"/>
    </source>
</evidence>
<protein>
    <recommendedName>
        <fullName evidence="6">RING-type domain-containing protein</fullName>
    </recommendedName>
</protein>
<dbReference type="GO" id="GO:0008270">
    <property type="term" value="F:zinc ion binding"/>
    <property type="evidence" value="ECO:0007669"/>
    <property type="project" value="UniProtKB-KW"/>
</dbReference>
<gene>
    <name evidence="7" type="ORF">C2S53_003964</name>
</gene>
<evidence type="ECO:0000256" key="5">
    <source>
        <dbReference type="SAM" id="Phobius"/>
    </source>
</evidence>
<accession>A0AAD4JJ46</accession>
<dbReference type="Gene3D" id="3.30.40.10">
    <property type="entry name" value="Zinc/RING finger domain, C3HC4 (zinc finger)"/>
    <property type="match status" value="1"/>
</dbReference>
<keyword evidence="2 4" id="KW-0863">Zinc-finger</keyword>
<dbReference type="PROSITE" id="PS50089">
    <property type="entry name" value="ZF_RING_2"/>
    <property type="match status" value="1"/>
</dbReference>
<name>A0AAD4JJ46_PERFH</name>
<evidence type="ECO:0000313" key="8">
    <source>
        <dbReference type="Proteomes" id="UP001190926"/>
    </source>
</evidence>
<sequence length="163" mass="18906">MRALAKLFSFLDKILAAFFVELLPELLRLIVLAIFILWKHCKHISSSYKYTSTINKKSSKFACNRNLDEYYCCSICLSEFAGGDEAKQLVDCRHVFHGRCLERWLRCYGATCPLCRSVVVPEVIVKEYNQTRIDRENDDRIHKELALILLKVLHAGSCRHGFF</sequence>
<reference evidence="7 8" key="1">
    <citation type="journal article" date="2021" name="Nat. Commun.">
        <title>Incipient diploidization of the medicinal plant Perilla within 10,000 years.</title>
        <authorList>
            <person name="Zhang Y."/>
            <person name="Shen Q."/>
            <person name="Leng L."/>
            <person name="Zhang D."/>
            <person name="Chen S."/>
            <person name="Shi Y."/>
            <person name="Ning Z."/>
            <person name="Chen S."/>
        </authorList>
    </citation>
    <scope>NUCLEOTIDE SEQUENCE [LARGE SCALE GENOMIC DNA]</scope>
    <source>
        <strain evidence="8">cv. PC099</strain>
    </source>
</reference>
<keyword evidence="8" id="KW-1185">Reference proteome</keyword>
<keyword evidence="1" id="KW-0479">Metal-binding</keyword>
<dbReference type="InterPro" id="IPR013083">
    <property type="entry name" value="Znf_RING/FYVE/PHD"/>
</dbReference>
<evidence type="ECO:0000256" key="2">
    <source>
        <dbReference type="ARBA" id="ARBA00022771"/>
    </source>
</evidence>
<keyword evidence="3" id="KW-0862">Zinc</keyword>
<evidence type="ECO:0000256" key="1">
    <source>
        <dbReference type="ARBA" id="ARBA00022723"/>
    </source>
</evidence>
<dbReference type="SMART" id="SM00744">
    <property type="entry name" value="RINGv"/>
    <property type="match status" value="1"/>
</dbReference>
<dbReference type="AlphaFoldDB" id="A0AAD4JJ46"/>
<evidence type="ECO:0000313" key="7">
    <source>
        <dbReference type="EMBL" id="KAH6834727.1"/>
    </source>
</evidence>
<keyword evidence="5" id="KW-0812">Transmembrane</keyword>
<proteinExistence type="predicted"/>
<evidence type="ECO:0000259" key="6">
    <source>
        <dbReference type="PROSITE" id="PS50089"/>
    </source>
</evidence>
<keyword evidence="5" id="KW-0472">Membrane</keyword>
<keyword evidence="5" id="KW-1133">Transmembrane helix</keyword>
<dbReference type="InterPro" id="IPR011016">
    <property type="entry name" value="Znf_RING-CH"/>
</dbReference>
<feature type="domain" description="RING-type" evidence="6">
    <location>
        <begin position="73"/>
        <end position="116"/>
    </location>
</feature>
<dbReference type="EMBL" id="SDAM02000044">
    <property type="protein sequence ID" value="KAH6834727.1"/>
    <property type="molecule type" value="Genomic_DNA"/>
</dbReference>
<evidence type="ECO:0000256" key="4">
    <source>
        <dbReference type="PROSITE-ProRule" id="PRU00175"/>
    </source>
</evidence>
<dbReference type="SMART" id="SM00184">
    <property type="entry name" value="RING"/>
    <property type="match status" value="1"/>
</dbReference>